<accession>A0A285NUI1</accession>
<reference evidence="3" key="1">
    <citation type="submission" date="2017-09" db="EMBL/GenBank/DDBJ databases">
        <authorList>
            <person name="Varghese N."/>
            <person name="Submissions S."/>
        </authorList>
    </citation>
    <scope>NUCLEOTIDE SEQUENCE [LARGE SCALE GENOMIC DNA]</scope>
    <source>
        <strain evidence="3">DSM 2913</strain>
    </source>
</reference>
<dbReference type="Gene3D" id="3.40.50.2000">
    <property type="entry name" value="Glycogen Phosphorylase B"/>
    <property type="match status" value="3"/>
</dbReference>
<evidence type="ECO:0000313" key="3">
    <source>
        <dbReference type="Proteomes" id="UP000218627"/>
    </source>
</evidence>
<dbReference type="Pfam" id="PF13692">
    <property type="entry name" value="Glyco_trans_1_4"/>
    <property type="match status" value="1"/>
</dbReference>
<evidence type="ECO:0000259" key="1">
    <source>
        <dbReference type="Pfam" id="PF00534"/>
    </source>
</evidence>
<keyword evidence="3" id="KW-1185">Reference proteome</keyword>
<proteinExistence type="predicted"/>
<dbReference type="InterPro" id="IPR001296">
    <property type="entry name" value="Glyco_trans_1"/>
</dbReference>
<feature type="domain" description="Glycosyl transferase family 1" evidence="1">
    <location>
        <begin position="169"/>
        <end position="326"/>
    </location>
</feature>
<dbReference type="RefSeq" id="WP_096600303.1">
    <property type="nucleotide sequence ID" value="NZ_OBEN01000001.1"/>
</dbReference>
<sequence length="891" mass="102762">MKGRLIFVHKFFPVDPKGVLGGAETVSVDTAVGLAKAGWEVYFFGYLPRGNQIVDGVRFIDYGEDYNLYEVFKEYKDKEFDACICVHAYPAKTLLSFENIKRFFLLPQDTRFIEHRAGPHFINKYFDGVICLSDYQKDAYLRWGIKEEKLKKIPYGIDTHTYRPLSERNMNKIMFAGATTKEKGIDLLFEAFKKLNNLIPHLELHIYGDASLWGMAQDVKKHADALRVFFHGKVGKEELIKAYSESALCIIPTVPELYQESLPRSSLEAQACGCPVIGTKSGGLPETFLDGQTGFLVEPLSVDNLVKTIKEALEDKERLKAMSQRAVEFIKENFSFEKQIKKLEDYILSVPPQKERVSSITYKDLKILYYTEVPLMPSKTSSCNREYEILKILLEKGAKITYTHGFFINGVEPEVEDLHKSYENFHILIPIYTHLTSIRDHDLLWITETWELERLRKALNLARRAKLVYNIPVIFDIMDSIYKHMLRWKDAGIEITEDEIKAVYSVEKELYSLSDVVIFVSEEERDFVVKEFSVDVDKTFIISNIHYPTDNPANGQKKSVCFIGSTLNPNNLLAIKYFLNKIYPLVLQRDPEIEFYAIGDKTNELMLDRIVEDKSLLKIYEKKVHLVGWVKNIGEEIRKHKLSVAPLISGSGIKGKILNSLEYGVPVVTTSLGAEGFVDLGNSGIVVADSPEDFAQAIVELIKDEEKRKELANKGLSYVRKHFSRSKAEDTLVRMLPIIRKAIGLNFSKTKPCKYKVLSDYQVILPEGYKRTDDFDEVFYAVLSEYEDKYHLISFNYLDVYSVDPLMRPFLEDSSQAYKWLPTIIKKDLQKEFLKEGALRWIHTDTILCYREYKLEGLRGKLIEIGLKNKMFFKKHPLMERLAKKIYRLIT</sequence>
<dbReference type="GO" id="GO:0016757">
    <property type="term" value="F:glycosyltransferase activity"/>
    <property type="evidence" value="ECO:0007669"/>
    <property type="project" value="InterPro"/>
</dbReference>
<gene>
    <name evidence="2" type="ORF">SAMN06265353_0270</name>
</gene>
<dbReference type="SUPFAM" id="SSF53756">
    <property type="entry name" value="UDP-Glycosyltransferase/glycogen phosphorylase"/>
    <property type="match status" value="2"/>
</dbReference>
<dbReference type="EMBL" id="OBEN01000001">
    <property type="protein sequence ID" value="SNZ11546.1"/>
    <property type="molecule type" value="Genomic_DNA"/>
</dbReference>
<keyword evidence="2" id="KW-0808">Transferase</keyword>
<dbReference type="PANTHER" id="PTHR12526">
    <property type="entry name" value="GLYCOSYLTRANSFERASE"/>
    <property type="match status" value="1"/>
</dbReference>
<evidence type="ECO:0000313" key="2">
    <source>
        <dbReference type="EMBL" id="SNZ11546.1"/>
    </source>
</evidence>
<organism evidence="2 3">
    <name type="scientific">Hydrogenobacter hydrogenophilus</name>
    <dbReference type="NCBI Taxonomy" id="35835"/>
    <lineage>
        <taxon>Bacteria</taxon>
        <taxon>Pseudomonadati</taxon>
        <taxon>Aquificota</taxon>
        <taxon>Aquificia</taxon>
        <taxon>Aquificales</taxon>
        <taxon>Aquificaceae</taxon>
        <taxon>Hydrogenobacter</taxon>
    </lineage>
</organism>
<dbReference type="CDD" id="cd03801">
    <property type="entry name" value="GT4_PimA-like"/>
    <property type="match status" value="2"/>
</dbReference>
<dbReference type="Pfam" id="PF00534">
    <property type="entry name" value="Glycos_transf_1"/>
    <property type="match status" value="1"/>
</dbReference>
<protein>
    <submittedName>
        <fullName evidence="2">Glycosyltransferase involved in cell wall bisynthesis</fullName>
    </submittedName>
</protein>
<dbReference type="OrthoDB" id="9772485at2"/>
<dbReference type="AlphaFoldDB" id="A0A285NUI1"/>
<name>A0A285NUI1_9AQUI</name>
<dbReference type="PANTHER" id="PTHR12526:SF630">
    <property type="entry name" value="GLYCOSYLTRANSFERASE"/>
    <property type="match status" value="1"/>
</dbReference>
<dbReference type="Proteomes" id="UP000218627">
    <property type="component" value="Unassembled WGS sequence"/>
</dbReference>